<dbReference type="Proteomes" id="UP000250235">
    <property type="component" value="Unassembled WGS sequence"/>
</dbReference>
<organism evidence="7 8">
    <name type="scientific">Dorcoceras hygrometricum</name>
    <dbReference type="NCBI Taxonomy" id="472368"/>
    <lineage>
        <taxon>Eukaryota</taxon>
        <taxon>Viridiplantae</taxon>
        <taxon>Streptophyta</taxon>
        <taxon>Embryophyta</taxon>
        <taxon>Tracheophyta</taxon>
        <taxon>Spermatophyta</taxon>
        <taxon>Magnoliopsida</taxon>
        <taxon>eudicotyledons</taxon>
        <taxon>Gunneridae</taxon>
        <taxon>Pentapetalae</taxon>
        <taxon>asterids</taxon>
        <taxon>lamiids</taxon>
        <taxon>Lamiales</taxon>
        <taxon>Gesneriaceae</taxon>
        <taxon>Didymocarpoideae</taxon>
        <taxon>Trichosporeae</taxon>
        <taxon>Loxocarpinae</taxon>
        <taxon>Dorcoceras</taxon>
    </lineage>
</organism>
<evidence type="ECO:0000313" key="8">
    <source>
        <dbReference type="Proteomes" id="UP000250235"/>
    </source>
</evidence>
<reference evidence="7 8" key="1">
    <citation type="journal article" date="2015" name="Proc. Natl. Acad. Sci. U.S.A.">
        <title>The resurrection genome of Boea hygrometrica: A blueprint for survival of dehydration.</title>
        <authorList>
            <person name="Xiao L."/>
            <person name="Yang G."/>
            <person name="Zhang L."/>
            <person name="Yang X."/>
            <person name="Zhao S."/>
            <person name="Ji Z."/>
            <person name="Zhou Q."/>
            <person name="Hu M."/>
            <person name="Wang Y."/>
            <person name="Chen M."/>
            <person name="Xu Y."/>
            <person name="Jin H."/>
            <person name="Xiao X."/>
            <person name="Hu G."/>
            <person name="Bao F."/>
            <person name="Hu Y."/>
            <person name="Wan P."/>
            <person name="Li L."/>
            <person name="Deng X."/>
            <person name="Kuang T."/>
            <person name="Xiang C."/>
            <person name="Zhu J.K."/>
            <person name="Oliver M.J."/>
            <person name="He Y."/>
        </authorList>
    </citation>
    <scope>NUCLEOTIDE SEQUENCE [LARGE SCALE GENOMIC DNA]</scope>
    <source>
        <strain evidence="8">cv. XS01</strain>
    </source>
</reference>
<dbReference type="InterPro" id="IPR051366">
    <property type="entry name" value="DEF8"/>
</dbReference>
<dbReference type="GO" id="GO:0005768">
    <property type="term" value="C:endosome"/>
    <property type="evidence" value="ECO:0007669"/>
    <property type="project" value="UniProtKB-ARBA"/>
</dbReference>
<dbReference type="InterPro" id="IPR036871">
    <property type="entry name" value="PX_dom_sf"/>
</dbReference>
<dbReference type="EMBL" id="KQ996029">
    <property type="protein sequence ID" value="KZV45696.1"/>
    <property type="molecule type" value="Genomic_DNA"/>
</dbReference>
<keyword evidence="1" id="KW-0479">Metal-binding</keyword>
<evidence type="ECO:0000256" key="1">
    <source>
        <dbReference type="ARBA" id="ARBA00022723"/>
    </source>
</evidence>
<dbReference type="PROSITE" id="PS50195">
    <property type="entry name" value="PX"/>
    <property type="match status" value="1"/>
</dbReference>
<keyword evidence="3" id="KW-0863">Zinc-finger</keyword>
<dbReference type="InterPro" id="IPR025258">
    <property type="entry name" value="RH_dom"/>
</dbReference>
<proteinExistence type="predicted"/>
<evidence type="ECO:0000259" key="6">
    <source>
        <dbReference type="PROSITE" id="PS50195"/>
    </source>
</evidence>
<dbReference type="Pfam" id="PF00787">
    <property type="entry name" value="PX"/>
    <property type="match status" value="1"/>
</dbReference>
<dbReference type="OrthoDB" id="1918044at2759"/>
<gene>
    <name evidence="7" type="ORF">F511_26722</name>
</gene>
<feature type="region of interest" description="Disordered" evidence="5">
    <location>
        <begin position="179"/>
        <end position="219"/>
    </location>
</feature>
<dbReference type="SUPFAM" id="SSF64268">
    <property type="entry name" value="PX domain"/>
    <property type="match status" value="1"/>
</dbReference>
<sequence length="984" mass="108561">MINGDSVEEKVSSAIVSPFDPLFDRGSEGGDELSHYSSCGESEFDKYCSASSAMGTPSFRSCSYQESDFGSLKSFKLGCDNASFKNFGDNKISSDFSCRASSDKGAQSSSGWKGNGIRDMNEGIEGFAMSGIDALGNSDVDDIWGNEGVDMNIGVRNCEDDTQVAGESRDVGGVKGCFRGTKEGADEGERSEIFGGEDRKLSDESENLSSYDNSEGDDSMFGCGSDDGGAIDSYYGTNLHVDESGKNENRLFMNSKVAFGSDDWDDFIRENGGHSVPSVAWNEFQGGTQGAVDSFNLFAADSVKYSLPQAAGRSTSVACDEVQPPCESAEISPSFLSTNLINHEKLAARVADVNAVFISGNQVSDMDELTEYLEKTNSDAFEPIMDSTAKKGLANEEMNILAKSELKHQHRNTAISSDVSVDRKVDKTNIELNPRSKSEFSLRAVQDKTRDFELKDFYDEFVNDMEDILLDSGDTPVARYAQGSRMMYEAHFSKPSRDCGSSASTSGTEYANNCIQQPLRIDNVEVVGARQIEGDVSLSDRLVGVKKYTVYKIRVWSGEECWEVERRYRDFSTLCQQLKKQFAVHGWTLPSPWSHVDKESRKLFGNASPDVIAVRSVLIQECLQSVIASKFTSSSLSALLCFLSQSQEVPGSPANNANVPQTTCPNRIMHMENLTTLGKTISFNVQIRPFKSTKQILDAQHYRCSGCHRNFDDGRTRVQEYFQVLGWGKPRLCEYSGQLFCSSCHNNDTAILPARVLHYWDFSRYPVSQMAKSYLDSIYDQPMLCVSAVNPFLFSKVPALQHVANIRHRIAAMLPYVRCPFRRSIDKGLGSRRYILESNDFFALRDLIDLSKGIFSALPVMVETVSRKVYEHITEQCLVCYDEEEIEKCRSCGLVFHKNCFKTLVSCPCGAHFKQGGQRQSAGGGNHVAKSNLNLLGETTESSNGFISGLFSKLTPKISQNLGKNEPKDAENVILMGSLTHGSP</sequence>
<evidence type="ECO:0000256" key="2">
    <source>
        <dbReference type="ARBA" id="ARBA00022737"/>
    </source>
</evidence>
<evidence type="ECO:0000256" key="4">
    <source>
        <dbReference type="ARBA" id="ARBA00022833"/>
    </source>
</evidence>
<dbReference type="PANTHER" id="PTHR12326">
    <property type="entry name" value="PLECKSTRIN HOMOLOGY DOMAIN CONTAINING PROTEIN"/>
    <property type="match status" value="1"/>
</dbReference>
<keyword evidence="8" id="KW-1185">Reference proteome</keyword>
<dbReference type="Gene3D" id="3.30.1520.10">
    <property type="entry name" value="Phox-like domain"/>
    <property type="match status" value="1"/>
</dbReference>
<dbReference type="InterPro" id="IPR001683">
    <property type="entry name" value="PX_dom"/>
</dbReference>
<keyword evidence="4" id="KW-0862">Zinc</keyword>
<dbReference type="GO" id="GO:0008270">
    <property type="term" value="F:zinc ion binding"/>
    <property type="evidence" value="ECO:0007669"/>
    <property type="project" value="UniProtKB-KW"/>
</dbReference>
<protein>
    <recommendedName>
        <fullName evidence="6">PX domain-containing protein</fullName>
    </recommendedName>
</protein>
<feature type="compositionally biased region" description="Basic and acidic residues" evidence="5">
    <location>
        <begin position="180"/>
        <end position="203"/>
    </location>
</feature>
<dbReference type="SMART" id="SM01175">
    <property type="entry name" value="DUF4206"/>
    <property type="match status" value="1"/>
</dbReference>
<evidence type="ECO:0000313" key="7">
    <source>
        <dbReference type="EMBL" id="KZV45696.1"/>
    </source>
</evidence>
<dbReference type="Pfam" id="PF13901">
    <property type="entry name" value="RH_dom"/>
    <property type="match status" value="1"/>
</dbReference>
<keyword evidence="2" id="KW-0677">Repeat</keyword>
<dbReference type="GO" id="GO:0035091">
    <property type="term" value="F:phosphatidylinositol binding"/>
    <property type="evidence" value="ECO:0007669"/>
    <property type="project" value="InterPro"/>
</dbReference>
<dbReference type="AlphaFoldDB" id="A0A2Z7CLM3"/>
<evidence type="ECO:0000256" key="3">
    <source>
        <dbReference type="ARBA" id="ARBA00022771"/>
    </source>
</evidence>
<feature type="domain" description="PX" evidence="6">
    <location>
        <begin position="529"/>
        <end position="649"/>
    </location>
</feature>
<dbReference type="GO" id="GO:0016020">
    <property type="term" value="C:membrane"/>
    <property type="evidence" value="ECO:0007669"/>
    <property type="project" value="UniProtKB-ARBA"/>
</dbReference>
<evidence type="ECO:0000256" key="5">
    <source>
        <dbReference type="SAM" id="MobiDB-lite"/>
    </source>
</evidence>
<accession>A0A2Z7CLM3</accession>
<name>A0A2Z7CLM3_9LAMI</name>
<dbReference type="PANTHER" id="PTHR12326:SF3">
    <property type="entry name" value="DIFFERENTIALLY EXPRESSED IN FDCP 8 HOMOLOG"/>
    <property type="match status" value="1"/>
</dbReference>